<dbReference type="AlphaFoldDB" id="A0A0D6Q370"/>
<comment type="caution">
    <text evidence="1">The sequence shown here is derived from an EMBL/GenBank/DDBJ whole genome shotgun (WGS) entry which is preliminary data.</text>
</comment>
<sequence length="112" mass="12695">MSVCLNPQFPTRVRCIDPVIAPVVVMDALHDVTAGTRFDHPDAFDPLLEDLILYLRDMRRVGPNMDAPFIATALDVPMSQPNRERQKVMVAFFRALPPHMRVRQILSGLEGR</sequence>
<evidence type="ECO:0000313" key="1">
    <source>
        <dbReference type="EMBL" id="GAN98022.1"/>
    </source>
</evidence>
<reference evidence="1 2" key="1">
    <citation type="submission" date="2012-11" db="EMBL/GenBank/DDBJ databases">
        <title>Whole genome sequence of Gluconacetobacter europaeus NBRC3261.</title>
        <authorList>
            <person name="Azuma Y."/>
            <person name="Higashiura N."/>
            <person name="Hirakawa H."/>
            <person name="Matsushita K."/>
        </authorList>
    </citation>
    <scope>NUCLEOTIDE SEQUENCE [LARGE SCALE GENOMIC DNA]</scope>
    <source>
        <strain evidence="1 2">NBRC 3261</strain>
    </source>
</reference>
<proteinExistence type="predicted"/>
<name>A0A0D6Q370_KOMEU</name>
<protein>
    <submittedName>
        <fullName evidence="1">Uncharacterized protein</fullName>
    </submittedName>
</protein>
<gene>
    <name evidence="1" type="ORF">Geu3261_0372_007</name>
</gene>
<dbReference type="RefSeq" id="WP_048852422.1">
    <property type="nucleotide sequence ID" value="NZ_BANI01000312.1"/>
</dbReference>
<evidence type="ECO:0000313" key="2">
    <source>
        <dbReference type="Proteomes" id="UP000032675"/>
    </source>
</evidence>
<accession>A0A0D6Q370</accession>
<dbReference type="Proteomes" id="UP000032675">
    <property type="component" value="Unassembled WGS sequence"/>
</dbReference>
<organism evidence="1 2">
    <name type="scientific">Komagataeibacter europaeus NBRC 3261</name>
    <dbReference type="NCBI Taxonomy" id="1234669"/>
    <lineage>
        <taxon>Bacteria</taxon>
        <taxon>Pseudomonadati</taxon>
        <taxon>Pseudomonadota</taxon>
        <taxon>Alphaproteobacteria</taxon>
        <taxon>Acetobacterales</taxon>
        <taxon>Acetobacteraceae</taxon>
        <taxon>Komagataeibacter</taxon>
    </lineage>
</organism>
<dbReference type="EMBL" id="BANI01000312">
    <property type="protein sequence ID" value="GAN98022.1"/>
    <property type="molecule type" value="Genomic_DNA"/>
</dbReference>